<sequence length="379" mass="42294">MKRISIALLMLLIGFGCTQHVNSAEEGSAVQLKAMDQLEAFEADNSDADPLVQFANENFEVLIKQMQESPKEAKPRIDQFRKTMEELKIKDNPAAENMVQQILNALDSFSIRIAAAETTLDEVKAKLEKDPSDVDAVKLYTLKLTMVFMEDMMDDVDKAESFLASQKKFVAATLEKTDDSDAKLAYKRAEMTIRQMGGNIEQMKALQAVVGKEMLPIEADAWVNGDAQTIDKLKGKVVLLDFWAIWCGPCIRGFPHLVEWQEKYGKDGFQVVGVTEYFGFEWPEGAEGPQQAQGGNDPEREQDALTKLTKKHELKHPTAVLSEPEELNTYYAVSAIPHMVLIGRDGKVRKVQAGINEAIAKSIDEKIQELLKEPAPSSK</sequence>
<name>A0A2S8GKB6_9BACT</name>
<proteinExistence type="predicted"/>
<dbReference type="AlphaFoldDB" id="A0A2S8GKB6"/>
<dbReference type="OrthoDB" id="288837at2"/>
<evidence type="ECO:0000256" key="1">
    <source>
        <dbReference type="ARBA" id="ARBA00004196"/>
    </source>
</evidence>
<dbReference type="RefSeq" id="WP_105336729.1">
    <property type="nucleotide sequence ID" value="NZ_PUHZ01000017.1"/>
</dbReference>
<dbReference type="SUPFAM" id="SSF52833">
    <property type="entry name" value="Thioredoxin-like"/>
    <property type="match status" value="1"/>
</dbReference>
<dbReference type="InterPro" id="IPR050553">
    <property type="entry name" value="Thioredoxin_ResA/DsbE_sf"/>
</dbReference>
<gene>
    <name evidence="7" type="ORF">C5Y93_17505</name>
</gene>
<keyword evidence="4" id="KW-0676">Redox-active center</keyword>
<accession>A0A2S8GKB6</accession>
<feature type="signal peptide" evidence="5">
    <location>
        <begin position="1"/>
        <end position="23"/>
    </location>
</feature>
<protein>
    <recommendedName>
        <fullName evidence="6">Thioredoxin domain-containing protein</fullName>
    </recommendedName>
</protein>
<keyword evidence="3" id="KW-1015">Disulfide bond</keyword>
<dbReference type="InterPro" id="IPR036249">
    <property type="entry name" value="Thioredoxin-like_sf"/>
</dbReference>
<dbReference type="GO" id="GO:0017004">
    <property type="term" value="P:cytochrome complex assembly"/>
    <property type="evidence" value="ECO:0007669"/>
    <property type="project" value="UniProtKB-KW"/>
</dbReference>
<dbReference type="PANTHER" id="PTHR42852">
    <property type="entry name" value="THIOL:DISULFIDE INTERCHANGE PROTEIN DSBE"/>
    <property type="match status" value="1"/>
</dbReference>
<keyword evidence="2" id="KW-0201">Cytochrome c-type biogenesis</keyword>
<organism evidence="7 8">
    <name type="scientific">Blastopirellula marina</name>
    <dbReference type="NCBI Taxonomy" id="124"/>
    <lineage>
        <taxon>Bacteria</taxon>
        <taxon>Pseudomonadati</taxon>
        <taxon>Planctomycetota</taxon>
        <taxon>Planctomycetia</taxon>
        <taxon>Pirellulales</taxon>
        <taxon>Pirellulaceae</taxon>
        <taxon>Blastopirellula</taxon>
    </lineage>
</organism>
<evidence type="ECO:0000256" key="4">
    <source>
        <dbReference type="ARBA" id="ARBA00023284"/>
    </source>
</evidence>
<evidence type="ECO:0000259" key="6">
    <source>
        <dbReference type="PROSITE" id="PS51352"/>
    </source>
</evidence>
<dbReference type="EMBL" id="PUHZ01000017">
    <property type="protein sequence ID" value="PQO44887.1"/>
    <property type="molecule type" value="Genomic_DNA"/>
</dbReference>
<dbReference type="GO" id="GO:0016491">
    <property type="term" value="F:oxidoreductase activity"/>
    <property type="evidence" value="ECO:0007669"/>
    <property type="project" value="InterPro"/>
</dbReference>
<feature type="chain" id="PRO_5015593054" description="Thioredoxin domain-containing protein" evidence="5">
    <location>
        <begin position="24"/>
        <end position="379"/>
    </location>
</feature>
<feature type="domain" description="Thioredoxin" evidence="6">
    <location>
        <begin position="208"/>
        <end position="376"/>
    </location>
</feature>
<dbReference type="CDD" id="cd02966">
    <property type="entry name" value="TlpA_like_family"/>
    <property type="match status" value="1"/>
</dbReference>
<comment type="subcellular location">
    <subcellularLocation>
        <location evidence="1">Cell envelope</location>
    </subcellularLocation>
</comment>
<dbReference type="GO" id="GO:0030313">
    <property type="term" value="C:cell envelope"/>
    <property type="evidence" value="ECO:0007669"/>
    <property type="project" value="UniProtKB-SubCell"/>
</dbReference>
<dbReference type="InterPro" id="IPR013766">
    <property type="entry name" value="Thioredoxin_domain"/>
</dbReference>
<dbReference type="Pfam" id="PF08534">
    <property type="entry name" value="Redoxin"/>
    <property type="match status" value="1"/>
</dbReference>
<evidence type="ECO:0000256" key="2">
    <source>
        <dbReference type="ARBA" id="ARBA00022748"/>
    </source>
</evidence>
<comment type="caution">
    <text evidence="7">The sequence shown here is derived from an EMBL/GenBank/DDBJ whole genome shotgun (WGS) entry which is preliminary data.</text>
</comment>
<reference evidence="7 8" key="1">
    <citation type="submission" date="2018-02" db="EMBL/GenBank/DDBJ databases">
        <title>Comparative genomes isolates from brazilian mangrove.</title>
        <authorList>
            <person name="Araujo J.E."/>
            <person name="Taketani R.G."/>
            <person name="Silva M.C.P."/>
            <person name="Loureco M.V."/>
            <person name="Andreote F.D."/>
        </authorList>
    </citation>
    <scope>NUCLEOTIDE SEQUENCE [LARGE SCALE GENOMIC DNA]</scope>
    <source>
        <strain evidence="7 8">Nap-Phe MGV</strain>
    </source>
</reference>
<evidence type="ECO:0000313" key="8">
    <source>
        <dbReference type="Proteomes" id="UP000237819"/>
    </source>
</evidence>
<dbReference type="Proteomes" id="UP000237819">
    <property type="component" value="Unassembled WGS sequence"/>
</dbReference>
<dbReference type="PROSITE" id="PS51257">
    <property type="entry name" value="PROKAR_LIPOPROTEIN"/>
    <property type="match status" value="1"/>
</dbReference>
<dbReference type="PROSITE" id="PS51352">
    <property type="entry name" value="THIOREDOXIN_2"/>
    <property type="match status" value="1"/>
</dbReference>
<dbReference type="PANTHER" id="PTHR42852:SF6">
    <property type="entry name" value="THIOL:DISULFIDE INTERCHANGE PROTEIN DSBE"/>
    <property type="match status" value="1"/>
</dbReference>
<evidence type="ECO:0000256" key="5">
    <source>
        <dbReference type="SAM" id="SignalP"/>
    </source>
</evidence>
<dbReference type="InterPro" id="IPR013740">
    <property type="entry name" value="Redoxin"/>
</dbReference>
<dbReference type="Gene3D" id="3.40.30.10">
    <property type="entry name" value="Glutaredoxin"/>
    <property type="match status" value="1"/>
</dbReference>
<evidence type="ECO:0000256" key="3">
    <source>
        <dbReference type="ARBA" id="ARBA00023157"/>
    </source>
</evidence>
<evidence type="ECO:0000313" key="7">
    <source>
        <dbReference type="EMBL" id="PQO44887.1"/>
    </source>
</evidence>
<keyword evidence="5" id="KW-0732">Signal</keyword>